<dbReference type="Pfam" id="PF00171">
    <property type="entry name" value="Aldedh"/>
    <property type="match status" value="1"/>
</dbReference>
<keyword evidence="5" id="KW-1185">Reference proteome</keyword>
<evidence type="ECO:0000259" key="3">
    <source>
        <dbReference type="Pfam" id="PF00171"/>
    </source>
</evidence>
<evidence type="ECO:0000313" key="4">
    <source>
        <dbReference type="EMBL" id="GLR70593.1"/>
    </source>
</evidence>
<protein>
    <submittedName>
        <fullName evidence="4">Aldehyde dehydrogenase</fullName>
    </submittedName>
</protein>
<gene>
    <name evidence="4" type="ORF">GCM10007852_15010</name>
</gene>
<dbReference type="InterPro" id="IPR016162">
    <property type="entry name" value="Ald_DH_N"/>
</dbReference>
<name>A0AA37WI70_9ALTE</name>
<reference evidence="4" key="2">
    <citation type="submission" date="2023-01" db="EMBL/GenBank/DDBJ databases">
        <title>Draft genome sequence of Agaribacter marinus strain NBRC 110023.</title>
        <authorList>
            <person name="Sun Q."/>
            <person name="Mori K."/>
        </authorList>
    </citation>
    <scope>NUCLEOTIDE SEQUENCE</scope>
    <source>
        <strain evidence="4">NBRC 110023</strain>
    </source>
</reference>
<comment type="caution">
    <text evidence="4">The sequence shown here is derived from an EMBL/GenBank/DDBJ whole genome shotgun (WGS) entry which is preliminary data.</text>
</comment>
<dbReference type="GO" id="GO:0004777">
    <property type="term" value="F:succinate-semialdehyde dehydrogenase (NAD+) activity"/>
    <property type="evidence" value="ECO:0007669"/>
    <property type="project" value="TreeGrafter"/>
</dbReference>
<dbReference type="Gene3D" id="3.40.309.10">
    <property type="entry name" value="Aldehyde Dehydrogenase, Chain A, domain 2"/>
    <property type="match status" value="1"/>
</dbReference>
<dbReference type="InterPro" id="IPR016160">
    <property type="entry name" value="Ald_DH_CS_CYS"/>
</dbReference>
<dbReference type="InterPro" id="IPR016161">
    <property type="entry name" value="Ald_DH/histidinol_DH"/>
</dbReference>
<dbReference type="PANTHER" id="PTHR43353">
    <property type="entry name" value="SUCCINATE-SEMIALDEHYDE DEHYDROGENASE, MITOCHONDRIAL"/>
    <property type="match status" value="1"/>
</dbReference>
<dbReference type="InterPro" id="IPR050740">
    <property type="entry name" value="Aldehyde_DH_Superfamily"/>
</dbReference>
<dbReference type="SUPFAM" id="SSF53720">
    <property type="entry name" value="ALDH-like"/>
    <property type="match status" value="1"/>
</dbReference>
<dbReference type="AlphaFoldDB" id="A0AA37WI70"/>
<dbReference type="RefSeq" id="WP_284216886.1">
    <property type="nucleotide sequence ID" value="NZ_BSOT01000005.1"/>
</dbReference>
<evidence type="ECO:0000313" key="5">
    <source>
        <dbReference type="Proteomes" id="UP001156601"/>
    </source>
</evidence>
<evidence type="ECO:0000256" key="1">
    <source>
        <dbReference type="ARBA" id="ARBA00009986"/>
    </source>
</evidence>
<accession>A0AA37WI70</accession>
<evidence type="ECO:0000256" key="2">
    <source>
        <dbReference type="ARBA" id="ARBA00023002"/>
    </source>
</evidence>
<keyword evidence="2" id="KW-0560">Oxidoreductase</keyword>
<dbReference type="InterPro" id="IPR015590">
    <property type="entry name" value="Aldehyde_DH_dom"/>
</dbReference>
<dbReference type="GO" id="GO:0009450">
    <property type="term" value="P:gamma-aminobutyric acid catabolic process"/>
    <property type="evidence" value="ECO:0007669"/>
    <property type="project" value="TreeGrafter"/>
</dbReference>
<reference evidence="4" key="1">
    <citation type="journal article" date="2014" name="Int. J. Syst. Evol. Microbiol.">
        <title>Complete genome sequence of Corynebacterium casei LMG S-19264T (=DSM 44701T), isolated from a smear-ripened cheese.</title>
        <authorList>
            <consortium name="US DOE Joint Genome Institute (JGI-PGF)"/>
            <person name="Walter F."/>
            <person name="Albersmeier A."/>
            <person name="Kalinowski J."/>
            <person name="Ruckert C."/>
        </authorList>
    </citation>
    <scope>NUCLEOTIDE SEQUENCE</scope>
    <source>
        <strain evidence="4">NBRC 110023</strain>
    </source>
</reference>
<dbReference type="PANTHER" id="PTHR43353:SF5">
    <property type="entry name" value="SUCCINATE-SEMIALDEHYDE DEHYDROGENASE, MITOCHONDRIAL"/>
    <property type="match status" value="1"/>
</dbReference>
<proteinExistence type="inferred from homology"/>
<dbReference type="Gene3D" id="3.40.605.10">
    <property type="entry name" value="Aldehyde Dehydrogenase, Chain A, domain 1"/>
    <property type="match status" value="1"/>
</dbReference>
<dbReference type="FunFam" id="3.40.605.10:FF:000007">
    <property type="entry name" value="NAD/NADP-dependent betaine aldehyde dehydrogenase"/>
    <property type="match status" value="1"/>
</dbReference>
<dbReference type="InterPro" id="IPR016163">
    <property type="entry name" value="Ald_DH_C"/>
</dbReference>
<dbReference type="Proteomes" id="UP001156601">
    <property type="component" value="Unassembled WGS sequence"/>
</dbReference>
<sequence>MRATQHYPCFIDNEWIDSSSGKVFNVENPATEEVWATVPDCTKEDADAAIESARLAQISWQQLPAIARARWLFKLCDALETKREHFSKLLVIEQGKTLAEAYGEFDDTLNYMRYAAEAARRIEGNIYPSENPNEQLWIQKVPYGVTLGLCAYNYPLALIGRKIGPALVTGNTMVLKAHEATPVTASEFCKVVKEVGFPKGVINLVSGTGIEVSSALVTNPHTRLVSLTGSTRAGQAIFKSSGDNVSGLVLELGGKASFIVLNDADLDKAVEAAVISRYANSGQVCICNELVLVEDGIADEFTARVIERVKQISYGDPMSDVNMGPSVTRDSIARIHAMLEQSVKMGAKVEIGGGKPEGQTFAKGHWYKPTVVSGVTSDMPLAKNEIFGPIMPIIKVKNYQEALAICNDREDALSSYIFTKDIKTAFHAINHMQVGTVFVNKMICGYIQGYHSGHKRSGTGGEDGIYGIENYLQKRAVYFNYD</sequence>
<feature type="domain" description="Aldehyde dehydrogenase" evidence="3">
    <location>
        <begin position="15"/>
        <end position="477"/>
    </location>
</feature>
<dbReference type="PROSITE" id="PS00070">
    <property type="entry name" value="ALDEHYDE_DEHYDR_CYS"/>
    <property type="match status" value="1"/>
</dbReference>
<comment type="similarity">
    <text evidence="1">Belongs to the aldehyde dehydrogenase family.</text>
</comment>
<organism evidence="4 5">
    <name type="scientific">Agaribacter marinus</name>
    <dbReference type="NCBI Taxonomy" id="1431249"/>
    <lineage>
        <taxon>Bacteria</taxon>
        <taxon>Pseudomonadati</taxon>
        <taxon>Pseudomonadota</taxon>
        <taxon>Gammaproteobacteria</taxon>
        <taxon>Alteromonadales</taxon>
        <taxon>Alteromonadaceae</taxon>
        <taxon>Agaribacter</taxon>
    </lineage>
</organism>
<dbReference type="EMBL" id="BSOT01000005">
    <property type="protein sequence ID" value="GLR70593.1"/>
    <property type="molecule type" value="Genomic_DNA"/>
</dbReference>